<dbReference type="GO" id="GO:0016788">
    <property type="term" value="F:hydrolase activity, acting on ester bonds"/>
    <property type="evidence" value="ECO:0007669"/>
    <property type="project" value="InterPro"/>
</dbReference>
<dbReference type="SMR" id="A0A843XU37"/>
<dbReference type="Pfam" id="PF00657">
    <property type="entry name" value="Lipase_GDSL"/>
    <property type="match status" value="1"/>
</dbReference>
<reference evidence="9" key="1">
    <citation type="submission" date="2017-07" db="EMBL/GenBank/DDBJ databases">
        <title>Taro Niue Genome Assembly and Annotation.</title>
        <authorList>
            <person name="Atibalentja N."/>
            <person name="Keating K."/>
            <person name="Fields C.J."/>
        </authorList>
    </citation>
    <scope>NUCLEOTIDE SEQUENCE</scope>
    <source>
        <strain evidence="9">Niue_2</strain>
        <tissue evidence="9">Leaf</tissue>
    </source>
</reference>
<dbReference type="PANTHER" id="PTHR45650:SF79">
    <property type="entry name" value="GDSL ESTERASE_LIPASE 7"/>
    <property type="match status" value="1"/>
</dbReference>
<comment type="subcellular location">
    <subcellularLocation>
        <location evidence="1">Secreted</location>
    </subcellularLocation>
</comment>
<organism evidence="9 10">
    <name type="scientific">Colocasia esculenta</name>
    <name type="common">Wild taro</name>
    <name type="synonym">Arum esculentum</name>
    <dbReference type="NCBI Taxonomy" id="4460"/>
    <lineage>
        <taxon>Eukaryota</taxon>
        <taxon>Viridiplantae</taxon>
        <taxon>Streptophyta</taxon>
        <taxon>Embryophyta</taxon>
        <taxon>Tracheophyta</taxon>
        <taxon>Spermatophyta</taxon>
        <taxon>Magnoliopsida</taxon>
        <taxon>Liliopsida</taxon>
        <taxon>Araceae</taxon>
        <taxon>Aroideae</taxon>
        <taxon>Colocasieae</taxon>
        <taxon>Colocasia</taxon>
    </lineage>
</organism>
<dbReference type="EMBL" id="NMUH01013536">
    <property type="protein sequence ID" value="MQM22653.1"/>
    <property type="molecule type" value="Genomic_DNA"/>
</dbReference>
<accession>A0A843XU37</accession>
<dbReference type="InterPro" id="IPR001087">
    <property type="entry name" value="GDSL"/>
</dbReference>
<evidence type="ECO:0000256" key="2">
    <source>
        <dbReference type="ARBA" id="ARBA00008668"/>
    </source>
</evidence>
<keyword evidence="3" id="KW-0964">Secreted</keyword>
<dbReference type="AlphaFoldDB" id="A0A843XU37"/>
<keyword evidence="10" id="KW-1185">Reference proteome</keyword>
<keyword evidence="5" id="KW-0378">Hydrolase</keyword>
<dbReference type="InterPro" id="IPR036514">
    <property type="entry name" value="SGNH_hydro_sf"/>
</dbReference>
<evidence type="ECO:0000256" key="4">
    <source>
        <dbReference type="ARBA" id="ARBA00022729"/>
    </source>
</evidence>
<dbReference type="OrthoDB" id="1600564at2759"/>
<evidence type="ECO:0000256" key="3">
    <source>
        <dbReference type="ARBA" id="ARBA00022525"/>
    </source>
</evidence>
<evidence type="ECO:0000256" key="1">
    <source>
        <dbReference type="ARBA" id="ARBA00004613"/>
    </source>
</evidence>
<dbReference type="PANTHER" id="PTHR45650">
    <property type="entry name" value="GDSL-LIKE LIPASE/ACYLHYDROLASE-RELATED"/>
    <property type="match status" value="1"/>
</dbReference>
<keyword evidence="4 8" id="KW-0732">Signal</keyword>
<feature type="signal peptide" evidence="8">
    <location>
        <begin position="1"/>
        <end position="23"/>
    </location>
</feature>
<dbReference type="CDD" id="cd01837">
    <property type="entry name" value="SGNH_plant_lipase_like"/>
    <property type="match status" value="1"/>
</dbReference>
<evidence type="ECO:0008006" key="11">
    <source>
        <dbReference type="Google" id="ProtNLM"/>
    </source>
</evidence>
<evidence type="ECO:0000313" key="9">
    <source>
        <dbReference type="EMBL" id="MQM22653.1"/>
    </source>
</evidence>
<feature type="chain" id="PRO_5032323330" description="GDSL esterase/lipase 7" evidence="8">
    <location>
        <begin position="24"/>
        <end position="368"/>
    </location>
</feature>
<evidence type="ECO:0000256" key="5">
    <source>
        <dbReference type="ARBA" id="ARBA00022801"/>
    </source>
</evidence>
<evidence type="ECO:0000313" key="10">
    <source>
        <dbReference type="Proteomes" id="UP000652761"/>
    </source>
</evidence>
<dbReference type="Gene3D" id="3.40.50.1110">
    <property type="entry name" value="SGNH hydrolase"/>
    <property type="match status" value="1"/>
</dbReference>
<comment type="caution">
    <text evidence="9">The sequence shown here is derived from an EMBL/GenBank/DDBJ whole genome shotgun (WGS) entry which is preliminary data.</text>
</comment>
<dbReference type="GO" id="GO:0016042">
    <property type="term" value="P:lipid catabolic process"/>
    <property type="evidence" value="ECO:0007669"/>
    <property type="project" value="UniProtKB-KW"/>
</dbReference>
<keyword evidence="6" id="KW-0442">Lipid degradation</keyword>
<name>A0A843XU37_COLES</name>
<dbReference type="SUPFAM" id="SSF52266">
    <property type="entry name" value="SGNH hydrolase"/>
    <property type="match status" value="1"/>
</dbReference>
<evidence type="ECO:0000256" key="6">
    <source>
        <dbReference type="ARBA" id="ARBA00022963"/>
    </source>
</evidence>
<dbReference type="InterPro" id="IPR051238">
    <property type="entry name" value="GDSL_esterase/lipase"/>
</dbReference>
<proteinExistence type="inferred from homology"/>
<evidence type="ECO:0000256" key="8">
    <source>
        <dbReference type="SAM" id="SignalP"/>
    </source>
</evidence>
<sequence length="368" mass="39821">MGRGSPDCAFLLCLAFLLPPSAPASIGPGESPLAPAMFILGDSLVDNGNNNFIPSIARANYLPYGIDVGSPTGRFCNGLTVVDFGASFLGLPFPPPYLSLLPHGRKMVQGVNYASAAAGILDETGKHYGARVTFNGQIQLFETTVRTQLPLLIPDPAVMSEHLAKSVFIINIGSNDYINNYLLPNTYTSSHVYSREAFADLLIEKFSQQLKRLYQLGARKMVLVGIGPLGCIPSQLSAVNGNGSCVERVNTLVSTFNQRLVPLMNTLNTSLPGCFFVYQNIYNTFNDMVQNPSKYGFKVANNACCGSGRYGGMMSCLPLQTPCNVRDQYIFWDSFHPTQAANAIIAGRCYSTSGTDCYPITVTELAKI</sequence>
<dbReference type="GO" id="GO:0005576">
    <property type="term" value="C:extracellular region"/>
    <property type="evidence" value="ECO:0007669"/>
    <property type="project" value="UniProtKB-SubCell"/>
</dbReference>
<gene>
    <name evidence="9" type="ORF">Taro_055709</name>
</gene>
<dbReference type="InterPro" id="IPR035669">
    <property type="entry name" value="SGNH_plant_lipase-like"/>
</dbReference>
<protein>
    <recommendedName>
        <fullName evidence="11">GDSL esterase/lipase 7</fullName>
    </recommendedName>
</protein>
<comment type="similarity">
    <text evidence="2">Belongs to the 'GDSL' lipolytic enzyme family.</text>
</comment>
<keyword evidence="7" id="KW-0443">Lipid metabolism</keyword>
<dbReference type="Proteomes" id="UP000652761">
    <property type="component" value="Unassembled WGS sequence"/>
</dbReference>
<evidence type="ECO:0000256" key="7">
    <source>
        <dbReference type="ARBA" id="ARBA00023098"/>
    </source>
</evidence>